<feature type="transmembrane region" description="Helical" evidence="14">
    <location>
        <begin position="494"/>
        <end position="515"/>
    </location>
</feature>
<organism evidence="15 16">
    <name type="scientific">Achromobacter spanius</name>
    <dbReference type="NCBI Taxonomy" id="217203"/>
    <lineage>
        <taxon>Bacteria</taxon>
        <taxon>Pseudomonadati</taxon>
        <taxon>Pseudomonadota</taxon>
        <taxon>Betaproteobacteria</taxon>
        <taxon>Burkholderiales</taxon>
        <taxon>Alcaligenaceae</taxon>
        <taxon>Achromobacter</taxon>
    </lineage>
</organism>
<keyword evidence="7 14" id="KW-0812">Transmembrane</keyword>
<keyword evidence="11 13" id="KW-0012">Acyltransferase</keyword>
<feature type="transmembrane region" description="Helical" evidence="14">
    <location>
        <begin position="6"/>
        <end position="23"/>
    </location>
</feature>
<sequence length="526" mass="58553">MLFNSYLFLFIFLPVTLAAYYALGRLNVRLAALWLCLTSLVFYGWWNPQFVVLLAGSIAFNYVVSQLILHNAARPRLQGLIVGLGVGADLALLFHYKYFVTLLNFLNDLGMTATTVDDIILPLGISFFTFTQIGYLLDCKAGVVKERSLLSYVLFVTFFPHLIAGPILHHKEMMPQFAQPENYRFKAENLSVGAILFVIGLAKKVLLADGIAPYADAGFAAPGELQFFGSWGASLCYALQLYFDFSGYSDMALGLAKMFGIRFPLNFNSPYKAGNIIEFWARWHMTLTRYITAYLYYPVAVAVNKWRTNRELPVGSAGLKTLGGFAGSIALPTLFTMTLAGVWHGAGFQFVVFGLLHAMYLSVNHAWRIFVVGRKPAAARNTRAATRALCVLITFVAVLVAQAFFRAHGVGDAMLLVQGMIGARGIEPLDMSAHIAGLAIGDAWRVIAGHHMQLIYAVVLLGIAWFAPNSHQILGRWSPALFKPNEAPQPYLRWRPNLAWMVVMLVLLAFCLVNLHKEARFLYFQF</sequence>
<evidence type="ECO:0000256" key="6">
    <source>
        <dbReference type="ARBA" id="ARBA00022679"/>
    </source>
</evidence>
<feature type="transmembrane region" description="Helical" evidence="14">
    <location>
        <begin position="189"/>
        <end position="206"/>
    </location>
</feature>
<dbReference type="PANTHER" id="PTHR13285">
    <property type="entry name" value="ACYLTRANSFERASE"/>
    <property type="match status" value="1"/>
</dbReference>
<dbReference type="Proteomes" id="UP000239477">
    <property type="component" value="Chromosome"/>
</dbReference>
<keyword evidence="5 13" id="KW-1003">Cell membrane</keyword>
<proteinExistence type="inferred from homology"/>
<dbReference type="GO" id="GO:0005886">
    <property type="term" value="C:plasma membrane"/>
    <property type="evidence" value="ECO:0007669"/>
    <property type="project" value="UniProtKB-SubCell"/>
</dbReference>
<dbReference type="EMBL" id="CP023270">
    <property type="protein sequence ID" value="AVJ26927.1"/>
    <property type="molecule type" value="Genomic_DNA"/>
</dbReference>
<feature type="transmembrane region" description="Helical" evidence="14">
    <location>
        <begin position="81"/>
        <end position="99"/>
    </location>
</feature>
<comment type="pathway">
    <text evidence="2">Glycan biosynthesis; alginate biosynthesis.</text>
</comment>
<feature type="transmembrane region" description="Helical" evidence="14">
    <location>
        <begin position="341"/>
        <end position="363"/>
    </location>
</feature>
<dbReference type="OrthoDB" id="139172at2"/>
<evidence type="ECO:0000256" key="9">
    <source>
        <dbReference type="ARBA" id="ARBA00022989"/>
    </source>
</evidence>
<dbReference type="GO" id="GO:0042121">
    <property type="term" value="P:alginic acid biosynthetic process"/>
    <property type="evidence" value="ECO:0007669"/>
    <property type="project" value="UniProtKB-KW"/>
</dbReference>
<evidence type="ECO:0000256" key="1">
    <source>
        <dbReference type="ARBA" id="ARBA00004651"/>
    </source>
</evidence>
<feature type="transmembrane region" description="Helical" evidence="14">
    <location>
        <begin position="52"/>
        <end position="69"/>
    </location>
</feature>
<dbReference type="GO" id="GO:0016746">
    <property type="term" value="F:acyltransferase activity"/>
    <property type="evidence" value="ECO:0007669"/>
    <property type="project" value="UniProtKB-KW"/>
</dbReference>
<evidence type="ECO:0000256" key="5">
    <source>
        <dbReference type="ARBA" id="ARBA00022475"/>
    </source>
</evidence>
<evidence type="ECO:0000256" key="12">
    <source>
        <dbReference type="ARBA" id="ARBA00031030"/>
    </source>
</evidence>
<evidence type="ECO:0000256" key="8">
    <source>
        <dbReference type="ARBA" id="ARBA00022841"/>
    </source>
</evidence>
<accession>A0A2S0I576</accession>
<reference evidence="15 16" key="1">
    <citation type="submission" date="2017-09" db="EMBL/GenBank/DDBJ databases">
        <title>Genomic, metabolic, and phenotypic characteristics of bacterial isolates from the natural microbiome of the model nematode Caenorhabditis elegans.</title>
        <authorList>
            <person name="Zimmermann J."/>
            <person name="Obeng N."/>
            <person name="Yang W."/>
            <person name="Obeng O."/>
            <person name="Kissoyan K."/>
            <person name="Pees B."/>
            <person name="Dirksen P."/>
            <person name="Hoppner M."/>
            <person name="Franke A."/>
            <person name="Rosenstiel P."/>
            <person name="Leippe M."/>
            <person name="Dierking K."/>
            <person name="Kaleta C."/>
            <person name="Schulenburg H."/>
        </authorList>
    </citation>
    <scope>NUCLEOTIDE SEQUENCE [LARGE SCALE GENOMIC DNA]</scope>
    <source>
        <strain evidence="15 16">MYb73</strain>
    </source>
</reference>
<evidence type="ECO:0000256" key="4">
    <source>
        <dbReference type="ARBA" id="ARBA00016084"/>
    </source>
</evidence>
<dbReference type="InterPro" id="IPR024194">
    <property type="entry name" value="Ac/AlaTfrase_AlgI/DltB"/>
</dbReference>
<dbReference type="RefSeq" id="WP_105237898.1">
    <property type="nucleotide sequence ID" value="NZ_CP023270.1"/>
</dbReference>
<evidence type="ECO:0000256" key="7">
    <source>
        <dbReference type="ARBA" id="ARBA00022692"/>
    </source>
</evidence>
<comment type="similarity">
    <text evidence="3 13">Belongs to the membrane-bound acyltransferase family.</text>
</comment>
<evidence type="ECO:0000313" key="16">
    <source>
        <dbReference type="Proteomes" id="UP000239477"/>
    </source>
</evidence>
<evidence type="ECO:0000256" key="2">
    <source>
        <dbReference type="ARBA" id="ARBA00005182"/>
    </source>
</evidence>
<dbReference type="InterPro" id="IPR028362">
    <property type="entry name" value="AlgI"/>
</dbReference>
<evidence type="ECO:0000256" key="3">
    <source>
        <dbReference type="ARBA" id="ARBA00010323"/>
    </source>
</evidence>
<comment type="subcellular location">
    <subcellularLocation>
        <location evidence="1">Cell membrane</location>
        <topology evidence="1">Multi-pass membrane protein</topology>
    </subcellularLocation>
</comment>
<evidence type="ECO:0000256" key="13">
    <source>
        <dbReference type="PIRNR" id="PIRNR016636"/>
    </source>
</evidence>
<keyword evidence="6 13" id="KW-0808">Transferase</keyword>
<feature type="transmembrane region" description="Helical" evidence="14">
    <location>
        <begin position="149"/>
        <end position="169"/>
    </location>
</feature>
<dbReference type="PIRSF" id="PIRSF016636">
    <property type="entry name" value="AlgI_DltB"/>
    <property type="match status" value="1"/>
</dbReference>
<dbReference type="PIRSF" id="PIRSF500217">
    <property type="entry name" value="AlgI"/>
    <property type="match status" value="1"/>
</dbReference>
<dbReference type="PANTHER" id="PTHR13285:SF23">
    <property type="entry name" value="TEICHOIC ACID D-ALANYLTRANSFERASE"/>
    <property type="match status" value="1"/>
</dbReference>
<feature type="transmembrane region" description="Helical" evidence="14">
    <location>
        <begin position="119"/>
        <end position="137"/>
    </location>
</feature>
<dbReference type="Pfam" id="PF03062">
    <property type="entry name" value="MBOAT"/>
    <property type="match status" value="1"/>
</dbReference>
<evidence type="ECO:0000256" key="14">
    <source>
        <dbReference type="SAM" id="Phobius"/>
    </source>
</evidence>
<keyword evidence="9 14" id="KW-1133">Transmembrane helix</keyword>
<dbReference type="InterPro" id="IPR051085">
    <property type="entry name" value="MB_O-acyltransferase"/>
</dbReference>
<gene>
    <name evidence="15" type="ORF">CLM73_07200</name>
</gene>
<evidence type="ECO:0000256" key="10">
    <source>
        <dbReference type="ARBA" id="ARBA00023136"/>
    </source>
</evidence>
<keyword evidence="16" id="KW-1185">Reference proteome</keyword>
<keyword evidence="8" id="KW-0016">Alginate biosynthesis</keyword>
<dbReference type="AlphaFoldDB" id="A0A2S0I576"/>
<dbReference type="InterPro" id="IPR004299">
    <property type="entry name" value="MBOAT_fam"/>
</dbReference>
<evidence type="ECO:0000256" key="11">
    <source>
        <dbReference type="ARBA" id="ARBA00023315"/>
    </source>
</evidence>
<name>A0A2S0I576_9BURK</name>
<keyword evidence="10 13" id="KW-0472">Membrane</keyword>
<evidence type="ECO:0000313" key="15">
    <source>
        <dbReference type="EMBL" id="AVJ26927.1"/>
    </source>
</evidence>
<protein>
    <recommendedName>
        <fullName evidence="4">Probable alginate O-acetylase AlgI</fullName>
    </recommendedName>
    <alternativeName>
        <fullName evidence="12">Alginate biosynthesis protein AlgI</fullName>
    </alternativeName>
</protein>
<feature type="transmembrane region" description="Helical" evidence="14">
    <location>
        <begin position="317"/>
        <end position="335"/>
    </location>
</feature>
<feature type="transmembrane region" description="Helical" evidence="14">
    <location>
        <begin position="384"/>
        <end position="405"/>
    </location>
</feature>